<dbReference type="EMBL" id="JACBZM010000001">
    <property type="protein sequence ID" value="NYI45026.1"/>
    <property type="molecule type" value="Genomic_DNA"/>
</dbReference>
<evidence type="ECO:0000256" key="4">
    <source>
        <dbReference type="ARBA" id="ARBA00011365"/>
    </source>
</evidence>
<evidence type="ECO:0000256" key="1">
    <source>
        <dbReference type="ARBA" id="ARBA00001739"/>
    </source>
</evidence>
<dbReference type="GO" id="GO:0042952">
    <property type="term" value="P:beta-ketoadipate pathway"/>
    <property type="evidence" value="ECO:0007669"/>
    <property type="project" value="UniProtKB-UniPathway"/>
</dbReference>
<dbReference type="InterPro" id="IPR026029">
    <property type="entry name" value="MLI_dom"/>
</dbReference>
<dbReference type="SUPFAM" id="SSF54909">
    <property type="entry name" value="Dimeric alpha+beta barrel"/>
    <property type="match status" value="1"/>
</dbReference>
<dbReference type="InterPro" id="IPR011008">
    <property type="entry name" value="Dimeric_a/b-barrel"/>
</dbReference>
<evidence type="ECO:0000256" key="3">
    <source>
        <dbReference type="ARBA" id="ARBA00010882"/>
    </source>
</evidence>
<dbReference type="Pfam" id="PF02426">
    <property type="entry name" value="MIase"/>
    <property type="match status" value="1"/>
</dbReference>
<comment type="similarity">
    <text evidence="3 8">Belongs to the muconolactone Delta-isomerase family.</text>
</comment>
<comment type="catalytic activity">
    <reaction evidence="1 8">
        <text>(S)-muconolactone = (4,5-dihydro-5-oxofuran-2-yl)-acetate</text>
        <dbReference type="Rhea" id="RHEA:12348"/>
        <dbReference type="ChEBI" id="CHEBI:58425"/>
        <dbReference type="ChEBI" id="CHEBI:58736"/>
        <dbReference type="EC" id="5.3.3.4"/>
    </reaction>
</comment>
<evidence type="ECO:0000259" key="9">
    <source>
        <dbReference type="Pfam" id="PF02426"/>
    </source>
</evidence>
<protein>
    <recommendedName>
        <fullName evidence="5 8">Muconolactone Delta-isomerase</fullName>
        <shortName evidence="8">MIase</shortName>
        <ecNumber evidence="5 8">5.3.3.4</ecNumber>
    </recommendedName>
</protein>
<dbReference type="InterPro" id="IPR003464">
    <property type="entry name" value="Muconolactone_d_Isoase"/>
</dbReference>
<comment type="subunit">
    <text evidence="4">Homodecamer.</text>
</comment>
<organism evidence="10 11">
    <name type="scientific">Nocardioides aromaticivorans</name>
    <dbReference type="NCBI Taxonomy" id="200618"/>
    <lineage>
        <taxon>Bacteria</taxon>
        <taxon>Bacillati</taxon>
        <taxon>Actinomycetota</taxon>
        <taxon>Actinomycetes</taxon>
        <taxon>Propionibacteriales</taxon>
        <taxon>Nocardioidaceae</taxon>
        <taxon>Nocardioides</taxon>
    </lineage>
</organism>
<sequence>MLYLARLETFFPADIDPTLRDDIVSREKAYGQQLQAAGKIAHLWRVVGPKLANLTMFDVESNEELQEILAALPMRSYMDIEVTPIARHPSVIHQAS</sequence>
<dbReference type="Gene3D" id="3.30.70.1060">
    <property type="entry name" value="Dimeric alpha+beta barrel"/>
    <property type="match status" value="1"/>
</dbReference>
<name>A0A7Y9ZK95_9ACTN</name>
<dbReference type="EC" id="5.3.3.4" evidence="5 8"/>
<dbReference type="Proteomes" id="UP000562045">
    <property type="component" value="Unassembled WGS sequence"/>
</dbReference>
<comment type="pathway">
    <text evidence="2 8">Aromatic compound metabolism; beta-ketoadipate pathway; 5-oxo-4,5-dihydro-2-furylacetate from catechol: step 3/3.</text>
</comment>
<keyword evidence="6 8" id="KW-0058">Aromatic hydrocarbons catabolism</keyword>
<dbReference type="GO" id="GO:0016159">
    <property type="term" value="F:muconolactone delta-isomerase activity"/>
    <property type="evidence" value="ECO:0007669"/>
    <property type="project" value="UniProtKB-EC"/>
</dbReference>
<gene>
    <name evidence="10" type="ORF">BJ993_002106</name>
</gene>
<reference evidence="10 11" key="1">
    <citation type="submission" date="2020-07" db="EMBL/GenBank/DDBJ databases">
        <title>Sequencing the genomes of 1000 actinobacteria strains.</title>
        <authorList>
            <person name="Klenk H.-P."/>
        </authorList>
    </citation>
    <scope>NUCLEOTIDE SEQUENCE [LARGE SCALE GENOMIC DNA]</scope>
    <source>
        <strain evidence="10 11">DSM 15131</strain>
    </source>
</reference>
<accession>A0A7Y9ZK95</accession>
<evidence type="ECO:0000313" key="11">
    <source>
        <dbReference type="Proteomes" id="UP000562045"/>
    </source>
</evidence>
<dbReference type="AlphaFoldDB" id="A0A7Y9ZK95"/>
<dbReference type="PIRSF" id="PIRSF001486">
    <property type="entry name" value="CatC"/>
    <property type="match status" value="1"/>
</dbReference>
<evidence type="ECO:0000313" key="10">
    <source>
        <dbReference type="EMBL" id="NYI45026.1"/>
    </source>
</evidence>
<keyword evidence="7 8" id="KW-0413">Isomerase</keyword>
<evidence type="ECO:0000256" key="2">
    <source>
        <dbReference type="ARBA" id="ARBA00005193"/>
    </source>
</evidence>
<evidence type="ECO:0000256" key="6">
    <source>
        <dbReference type="ARBA" id="ARBA00022797"/>
    </source>
</evidence>
<evidence type="ECO:0000256" key="7">
    <source>
        <dbReference type="ARBA" id="ARBA00023235"/>
    </source>
</evidence>
<evidence type="ECO:0000256" key="5">
    <source>
        <dbReference type="ARBA" id="ARBA00012070"/>
    </source>
</evidence>
<comment type="caution">
    <text evidence="10">The sequence shown here is derived from an EMBL/GenBank/DDBJ whole genome shotgun (WGS) entry which is preliminary data.</text>
</comment>
<dbReference type="RefSeq" id="WP_179648735.1">
    <property type="nucleotide sequence ID" value="NZ_JACBZM010000001.1"/>
</dbReference>
<feature type="domain" description="Muconolactone isomerase" evidence="9">
    <location>
        <begin position="1"/>
        <end position="90"/>
    </location>
</feature>
<evidence type="ECO:0000256" key="8">
    <source>
        <dbReference type="PIRNR" id="PIRNR001486"/>
    </source>
</evidence>
<proteinExistence type="inferred from homology"/>
<dbReference type="UniPathway" id="UPA00157">
    <property type="reaction ID" value="UER00260"/>
</dbReference>